<dbReference type="EMBL" id="JBHUDG010000003">
    <property type="protein sequence ID" value="MFD1628762.1"/>
    <property type="molecule type" value="Genomic_DNA"/>
</dbReference>
<evidence type="ECO:0000259" key="6">
    <source>
        <dbReference type="Pfam" id="PF07980"/>
    </source>
</evidence>
<comment type="subcellular location">
    <subcellularLocation>
        <location evidence="1">Cell outer membrane</location>
    </subcellularLocation>
</comment>
<dbReference type="PROSITE" id="PS51257">
    <property type="entry name" value="PROKAR_LIPOPROTEIN"/>
    <property type="match status" value="1"/>
</dbReference>
<dbReference type="Pfam" id="PF14322">
    <property type="entry name" value="SusD-like_3"/>
    <property type="match status" value="1"/>
</dbReference>
<keyword evidence="9" id="KW-1185">Reference proteome</keyword>
<evidence type="ECO:0000259" key="7">
    <source>
        <dbReference type="Pfam" id="PF14322"/>
    </source>
</evidence>
<keyword evidence="5" id="KW-0998">Cell outer membrane</keyword>
<dbReference type="CDD" id="cd08977">
    <property type="entry name" value="SusD"/>
    <property type="match status" value="1"/>
</dbReference>
<feature type="domain" description="RagB/SusD" evidence="6">
    <location>
        <begin position="335"/>
        <end position="458"/>
    </location>
</feature>
<dbReference type="InterPro" id="IPR011990">
    <property type="entry name" value="TPR-like_helical_dom_sf"/>
</dbReference>
<keyword evidence="4" id="KW-0472">Membrane</keyword>
<dbReference type="RefSeq" id="WP_379661148.1">
    <property type="nucleotide sequence ID" value="NZ_JBHUDG010000003.1"/>
</dbReference>
<dbReference type="Proteomes" id="UP001597118">
    <property type="component" value="Unassembled WGS sequence"/>
</dbReference>
<name>A0ABW4I9Z1_9SPHI</name>
<dbReference type="InterPro" id="IPR012944">
    <property type="entry name" value="SusD_RagB_dom"/>
</dbReference>
<keyword evidence="3" id="KW-0732">Signal</keyword>
<accession>A0ABW4I9Z1</accession>
<evidence type="ECO:0000256" key="2">
    <source>
        <dbReference type="ARBA" id="ARBA00006275"/>
    </source>
</evidence>
<dbReference type="Gene3D" id="1.25.40.390">
    <property type="match status" value="1"/>
</dbReference>
<dbReference type="SUPFAM" id="SSF48452">
    <property type="entry name" value="TPR-like"/>
    <property type="match status" value="1"/>
</dbReference>
<protein>
    <submittedName>
        <fullName evidence="8">RagB/SusD family nutrient uptake outer membrane protein</fullName>
    </submittedName>
</protein>
<evidence type="ECO:0000256" key="3">
    <source>
        <dbReference type="ARBA" id="ARBA00022729"/>
    </source>
</evidence>
<evidence type="ECO:0000256" key="5">
    <source>
        <dbReference type="ARBA" id="ARBA00023237"/>
    </source>
</evidence>
<evidence type="ECO:0000313" key="8">
    <source>
        <dbReference type="EMBL" id="MFD1628762.1"/>
    </source>
</evidence>
<comment type="similarity">
    <text evidence="2">Belongs to the SusD family.</text>
</comment>
<evidence type="ECO:0000313" key="9">
    <source>
        <dbReference type="Proteomes" id="UP001597118"/>
    </source>
</evidence>
<gene>
    <name evidence="8" type="ORF">ACFSAH_02675</name>
</gene>
<evidence type="ECO:0000256" key="1">
    <source>
        <dbReference type="ARBA" id="ARBA00004442"/>
    </source>
</evidence>
<feature type="domain" description="SusD-like N-terminal" evidence="7">
    <location>
        <begin position="46"/>
        <end position="234"/>
    </location>
</feature>
<proteinExistence type="inferred from homology"/>
<organism evidence="8 9">
    <name type="scientific">Pseudopedobacter beijingensis</name>
    <dbReference type="NCBI Taxonomy" id="1207056"/>
    <lineage>
        <taxon>Bacteria</taxon>
        <taxon>Pseudomonadati</taxon>
        <taxon>Bacteroidota</taxon>
        <taxon>Sphingobacteriia</taxon>
        <taxon>Sphingobacteriales</taxon>
        <taxon>Sphingobacteriaceae</taxon>
        <taxon>Pseudopedobacter</taxon>
    </lineage>
</organism>
<dbReference type="InterPro" id="IPR033985">
    <property type="entry name" value="SusD-like_N"/>
</dbReference>
<comment type="caution">
    <text evidence="8">The sequence shown here is derived from an EMBL/GenBank/DDBJ whole genome shotgun (WGS) entry which is preliminary data.</text>
</comment>
<evidence type="ECO:0000256" key="4">
    <source>
        <dbReference type="ARBA" id="ARBA00023136"/>
    </source>
</evidence>
<reference evidence="9" key="1">
    <citation type="journal article" date="2019" name="Int. J. Syst. Evol. Microbiol.">
        <title>The Global Catalogue of Microorganisms (GCM) 10K type strain sequencing project: providing services to taxonomists for standard genome sequencing and annotation.</title>
        <authorList>
            <consortium name="The Broad Institute Genomics Platform"/>
            <consortium name="The Broad Institute Genome Sequencing Center for Infectious Disease"/>
            <person name="Wu L."/>
            <person name="Ma J."/>
        </authorList>
    </citation>
    <scope>NUCLEOTIDE SEQUENCE [LARGE SCALE GENOMIC DNA]</scope>
    <source>
        <strain evidence="9">CCUG 53762</strain>
    </source>
</reference>
<dbReference type="Pfam" id="PF07980">
    <property type="entry name" value="SusD_RagB"/>
    <property type="match status" value="1"/>
</dbReference>
<sequence length="490" mass="55731">MKRISKTIIGAFLMIGLVVSSCKKLDTYPITSYGNNNFWKHPSHADGALNGAYTLLQGALNTEFIYYGEARADLISLNLENNVQSINVANNRLDVNMAFADWGNLYKVVQQVNLIIKHMPVMLKDNVFQESNTSSYNNYKRILGQAYGLRALCYFYMIRVWGEVPLVTEPVEVVENINDFKTPRTPMLEIHNQIILDLQTARNLLNSYEDYNSKLTRSQITRGAIDALFTDFYLWIGDAGKAIASADNLVTDTGEPKNASVYGYATLAGTTAAERYTSDYAKMFTEGYSKESIFEIAFNMDENSTSSIYGIYGESSLSQFKASNIIVNKISSSDLRRDIVFNTGTTKSYVYKFFEKSGFDRTTMNDKNVIIYRLADICLLKAEALMKRANSGDRDKALILLNKIKLRAGLVAIPAGDFALMSNTEVIDEILWERARELCFEGKRWFDLVRNNKVIELMPDKYSDPRNFVWPINLKIIRQNPNIIQNEYYK</sequence>